<protein>
    <recommendedName>
        <fullName evidence="6">Berberine/berberine-like domain-containing protein</fullName>
    </recommendedName>
</protein>
<dbReference type="InterPro" id="IPR012951">
    <property type="entry name" value="BBE"/>
</dbReference>
<comment type="similarity">
    <text evidence="2">Belongs to the oxygen-dependent FAD-linked oxidoreductase family.</text>
</comment>
<evidence type="ECO:0000256" key="1">
    <source>
        <dbReference type="ARBA" id="ARBA00001974"/>
    </source>
</evidence>
<dbReference type="InterPro" id="IPR016169">
    <property type="entry name" value="FAD-bd_PCMH_sub2"/>
</dbReference>
<dbReference type="OrthoDB" id="415825at2759"/>
<dbReference type="PANTHER" id="PTHR42973">
    <property type="entry name" value="BINDING OXIDOREDUCTASE, PUTATIVE (AFU_ORTHOLOGUE AFUA_1G17690)-RELATED"/>
    <property type="match status" value="1"/>
</dbReference>
<evidence type="ECO:0000256" key="4">
    <source>
        <dbReference type="ARBA" id="ARBA00022827"/>
    </source>
</evidence>
<comment type="caution">
    <text evidence="7">The sequence shown here is derived from an EMBL/GenBank/DDBJ whole genome shotgun (WGS) entry which is preliminary data.</text>
</comment>
<dbReference type="GO" id="GO:0050660">
    <property type="term" value="F:flavin adenine dinucleotide binding"/>
    <property type="evidence" value="ECO:0007669"/>
    <property type="project" value="InterPro"/>
</dbReference>
<keyword evidence="3" id="KW-0285">Flavoprotein</keyword>
<dbReference type="GO" id="GO:0016491">
    <property type="term" value="F:oxidoreductase activity"/>
    <property type="evidence" value="ECO:0007669"/>
    <property type="project" value="UniProtKB-KW"/>
</dbReference>
<dbReference type="SUPFAM" id="SSF56176">
    <property type="entry name" value="FAD-binding/transporter-associated domain-like"/>
    <property type="match status" value="1"/>
</dbReference>
<proteinExistence type="inferred from homology"/>
<accession>A0A397W6K1</accession>
<organism evidence="7 8">
    <name type="scientific">Gigaspora rosea</name>
    <dbReference type="NCBI Taxonomy" id="44941"/>
    <lineage>
        <taxon>Eukaryota</taxon>
        <taxon>Fungi</taxon>
        <taxon>Fungi incertae sedis</taxon>
        <taxon>Mucoromycota</taxon>
        <taxon>Glomeromycotina</taxon>
        <taxon>Glomeromycetes</taxon>
        <taxon>Diversisporales</taxon>
        <taxon>Gigasporaceae</taxon>
        <taxon>Gigaspora</taxon>
    </lineage>
</organism>
<evidence type="ECO:0000256" key="3">
    <source>
        <dbReference type="ARBA" id="ARBA00022630"/>
    </source>
</evidence>
<evidence type="ECO:0000313" key="7">
    <source>
        <dbReference type="EMBL" id="RIB28959.1"/>
    </source>
</evidence>
<dbReference type="STRING" id="44941.A0A397W6K1"/>
<evidence type="ECO:0000313" key="8">
    <source>
        <dbReference type="Proteomes" id="UP000266673"/>
    </source>
</evidence>
<dbReference type="AlphaFoldDB" id="A0A397W6K1"/>
<dbReference type="PANTHER" id="PTHR42973:SF39">
    <property type="entry name" value="FAD-BINDING PCMH-TYPE DOMAIN-CONTAINING PROTEIN"/>
    <property type="match status" value="1"/>
</dbReference>
<evidence type="ECO:0000256" key="5">
    <source>
        <dbReference type="ARBA" id="ARBA00023002"/>
    </source>
</evidence>
<keyword evidence="5" id="KW-0560">Oxidoreductase</keyword>
<gene>
    <name evidence="7" type="ORF">C2G38_2058062</name>
</gene>
<dbReference type="EMBL" id="QKWP01000051">
    <property type="protein sequence ID" value="RIB28959.1"/>
    <property type="molecule type" value="Genomic_DNA"/>
</dbReference>
<keyword evidence="8" id="KW-1185">Reference proteome</keyword>
<sequence length="259" mass="29279">MSSDNLVDAEIVLADGTIVENANATKYEDLLWALRGAGNAGYGIVTSLTLQIYEIPKTVTFIDFTYYFNLKSIKLIYQTLNELGQGFDKDLTMIIGFLHPGNMAGDWFSAIYKNARYPMNTEEGAKHPRTVSKSIKIKSFYVNNPGRSDKGVESLFNFMETIKKEEGCGFYIETTLYAGGKVNEIPRSKTAFVHRDSMYDILTDVSLPLTGGEKCLYLLENFAKEFREYIAMKLVKIKLKYDPYEVFRWSQSIPASSSS</sequence>
<evidence type="ECO:0000259" key="6">
    <source>
        <dbReference type="Pfam" id="PF08031"/>
    </source>
</evidence>
<feature type="domain" description="Berberine/berberine-like" evidence="6">
    <location>
        <begin position="233"/>
        <end position="254"/>
    </location>
</feature>
<evidence type="ECO:0000256" key="2">
    <source>
        <dbReference type="ARBA" id="ARBA00005466"/>
    </source>
</evidence>
<keyword evidence="4" id="KW-0274">FAD</keyword>
<name>A0A397W6K1_9GLOM</name>
<reference evidence="7 8" key="1">
    <citation type="submission" date="2018-06" db="EMBL/GenBank/DDBJ databases">
        <title>Comparative genomics reveals the genomic features of Rhizophagus irregularis, R. cerebriforme, R. diaphanum and Gigaspora rosea, and their symbiotic lifestyle signature.</title>
        <authorList>
            <person name="Morin E."/>
            <person name="San Clemente H."/>
            <person name="Chen E.C.H."/>
            <person name="De La Providencia I."/>
            <person name="Hainaut M."/>
            <person name="Kuo A."/>
            <person name="Kohler A."/>
            <person name="Murat C."/>
            <person name="Tang N."/>
            <person name="Roy S."/>
            <person name="Loubradou J."/>
            <person name="Henrissat B."/>
            <person name="Grigoriev I.V."/>
            <person name="Corradi N."/>
            <person name="Roux C."/>
            <person name="Martin F.M."/>
        </authorList>
    </citation>
    <scope>NUCLEOTIDE SEQUENCE [LARGE SCALE GENOMIC DNA]</scope>
    <source>
        <strain evidence="7 8">DAOM 194757</strain>
    </source>
</reference>
<dbReference type="InterPro" id="IPR050416">
    <property type="entry name" value="FAD-linked_Oxidoreductase"/>
</dbReference>
<dbReference type="InterPro" id="IPR036318">
    <property type="entry name" value="FAD-bd_PCMH-like_sf"/>
</dbReference>
<comment type="cofactor">
    <cofactor evidence="1">
        <name>FAD</name>
        <dbReference type="ChEBI" id="CHEBI:57692"/>
    </cofactor>
</comment>
<dbReference type="Gene3D" id="3.30.465.10">
    <property type="match status" value="1"/>
</dbReference>
<dbReference type="Pfam" id="PF08031">
    <property type="entry name" value="BBE"/>
    <property type="match status" value="1"/>
</dbReference>
<dbReference type="Proteomes" id="UP000266673">
    <property type="component" value="Unassembled WGS sequence"/>
</dbReference>
<dbReference type="Gene3D" id="3.40.462.20">
    <property type="match status" value="1"/>
</dbReference>